<evidence type="ECO:0000256" key="3">
    <source>
        <dbReference type="ARBA" id="ARBA00022723"/>
    </source>
</evidence>
<evidence type="ECO:0000313" key="9">
    <source>
        <dbReference type="Proteomes" id="UP000242519"/>
    </source>
</evidence>
<feature type="compositionally biased region" description="Low complexity" evidence="7">
    <location>
        <begin position="708"/>
        <end position="720"/>
    </location>
</feature>
<keyword evidence="4" id="KW-0560">Oxidoreductase</keyword>
<feature type="compositionally biased region" description="Polar residues" evidence="7">
    <location>
        <begin position="733"/>
        <end position="745"/>
    </location>
</feature>
<feature type="compositionally biased region" description="Basic and acidic residues" evidence="7">
    <location>
        <begin position="467"/>
        <end position="485"/>
    </location>
</feature>
<dbReference type="PROSITE" id="PS00086">
    <property type="entry name" value="CYTOCHROME_P450"/>
    <property type="match status" value="1"/>
</dbReference>
<feature type="compositionally biased region" description="Basic and acidic residues" evidence="7">
    <location>
        <begin position="723"/>
        <end position="732"/>
    </location>
</feature>
<gene>
    <name evidence="8" type="ORF">B2J93_2643</name>
</gene>
<dbReference type="InterPro" id="IPR036396">
    <property type="entry name" value="Cyt_P450_sf"/>
</dbReference>
<keyword evidence="6" id="KW-0503">Monooxygenase</keyword>
<dbReference type="InterPro" id="IPR047146">
    <property type="entry name" value="Cyt_P450_E_CYP52_fungi"/>
</dbReference>
<dbReference type="Proteomes" id="UP000242519">
    <property type="component" value="Unassembled WGS sequence"/>
</dbReference>
<proteinExistence type="inferred from homology"/>
<evidence type="ECO:0000256" key="6">
    <source>
        <dbReference type="ARBA" id="ARBA00023033"/>
    </source>
</evidence>
<dbReference type="GO" id="GO:0016712">
    <property type="term" value="F:oxidoreductase activity, acting on paired donors, with incorporation or reduction of molecular oxygen, reduced flavin or flavoprotein as one donor, and incorporation of one atom of oxygen"/>
    <property type="evidence" value="ECO:0007669"/>
    <property type="project" value="InterPro"/>
</dbReference>
<sequence>MSHRNLQFWDRMLSNKGNSSMRYTKEAKIAGNRVIFTADPENVKAILATQFTDYGKGEPFHREWAAFLGDSIFTTDLDQWHASRQLIRPQFVKDRVSDLEVFETHVQILIRKIVEAGCARGKEGSEIDVSDLFFRYTLDAATHFLLGSSLGSLEVPEQAFAEAFGEVQRVQNLIARAGPLKKLVPRASFHAGIKTIDCFVNPYIEQALALSPAELATKTKSEEGYTFLHALASFTRDRTVLRDQLVAVLLAGRDTTASTLSWTFYELARNPDIVRKLRAEIVQQIGLERAPTYADLKGMKYLQNVMNETLRLYPVVPFNVRLALKDTTLPHGGGPDGLSPVGILKDTPIGYSTLVMQRRPDLTRPLTIPSSPNRPSSTVSVLDFSPERWASWQPKPWTYIPFNGGPRICIGQQFALTEMGFTIVRLLQRFERLESFMGAVDGGDPCLKAEIVLQPGEGVRVGFFEGKRGDEEKRAPAENEPERWPRGRPARALLGSLTGAHGGEVTSELAPPGGLTWCVLHDEALPGTHRGSPGLDAPARAMSRCDETDLSLGGGGLAPATLGFALATDQQEMWRSVSADRADDVGIYADHGMQITGCRSRDADHGTWITGYKSDDVGRDICRSRDAWRPPGGLANTGLTLRSRGIASRASFLRTHEYNTTNPSSFIRVHTLTRYEYLAARSPRPARSIGAEDRVRGSPAAAERRHAASSLGRSAASRSSPAHTDERPRAREFSQSNTSAGFNLPETQLTTVRTCIRPYD</sequence>
<dbReference type="PRINTS" id="PR01239">
    <property type="entry name" value="EP450IICYP52"/>
</dbReference>
<dbReference type="PANTHER" id="PTHR24287">
    <property type="entry name" value="P450, PUTATIVE (EUROFUNG)-RELATED"/>
    <property type="match status" value="1"/>
</dbReference>
<reference evidence="8 9" key="1">
    <citation type="submission" date="2017-04" db="EMBL/GenBank/DDBJ databases">
        <title>Draft genome sequence of Marssonina coronaria NL1: causal agent of apple blotch.</title>
        <authorList>
            <person name="Cheng Q."/>
        </authorList>
    </citation>
    <scope>NUCLEOTIDE SEQUENCE [LARGE SCALE GENOMIC DNA]</scope>
    <source>
        <strain evidence="8 9">NL1</strain>
    </source>
</reference>
<dbReference type="PANTHER" id="PTHR24287:SF5">
    <property type="entry name" value="P450, PUTATIVE (EUROFUNG)-RELATED"/>
    <property type="match status" value="1"/>
</dbReference>
<dbReference type="EMBL" id="MZNU01000166">
    <property type="protein sequence ID" value="OWP03798.1"/>
    <property type="molecule type" value="Genomic_DNA"/>
</dbReference>
<evidence type="ECO:0008006" key="10">
    <source>
        <dbReference type="Google" id="ProtNLM"/>
    </source>
</evidence>
<keyword evidence="3" id="KW-0479">Metal-binding</keyword>
<evidence type="ECO:0000256" key="7">
    <source>
        <dbReference type="SAM" id="MobiDB-lite"/>
    </source>
</evidence>
<keyword evidence="5" id="KW-0408">Iron</keyword>
<dbReference type="GO" id="GO:0005506">
    <property type="term" value="F:iron ion binding"/>
    <property type="evidence" value="ECO:0007669"/>
    <property type="project" value="InterPro"/>
</dbReference>
<dbReference type="InParanoid" id="A0A218Z723"/>
<feature type="compositionally biased region" description="Basic and acidic residues" evidence="7">
    <location>
        <begin position="690"/>
        <end position="706"/>
    </location>
</feature>
<comment type="caution">
    <text evidence="8">The sequence shown here is derived from an EMBL/GenBank/DDBJ whole genome shotgun (WGS) entry which is preliminary data.</text>
</comment>
<evidence type="ECO:0000256" key="5">
    <source>
        <dbReference type="ARBA" id="ARBA00023004"/>
    </source>
</evidence>
<dbReference type="PRINTS" id="PR00385">
    <property type="entry name" value="P450"/>
</dbReference>
<keyword evidence="9" id="KW-1185">Reference proteome</keyword>
<dbReference type="Pfam" id="PF00067">
    <property type="entry name" value="p450"/>
    <property type="match status" value="2"/>
</dbReference>
<organism evidence="8 9">
    <name type="scientific">Diplocarpon coronariae</name>
    <dbReference type="NCBI Taxonomy" id="2795749"/>
    <lineage>
        <taxon>Eukaryota</taxon>
        <taxon>Fungi</taxon>
        <taxon>Dikarya</taxon>
        <taxon>Ascomycota</taxon>
        <taxon>Pezizomycotina</taxon>
        <taxon>Leotiomycetes</taxon>
        <taxon>Helotiales</taxon>
        <taxon>Drepanopezizaceae</taxon>
        <taxon>Diplocarpon</taxon>
    </lineage>
</organism>
<dbReference type="OrthoDB" id="1470350at2759"/>
<dbReference type="InterPro" id="IPR002974">
    <property type="entry name" value="Cyt_P450_E_CYP52_ascomycetes"/>
</dbReference>
<dbReference type="SUPFAM" id="SSF48264">
    <property type="entry name" value="Cytochrome P450"/>
    <property type="match status" value="1"/>
</dbReference>
<accession>A0A218Z723</accession>
<dbReference type="GO" id="GO:0020037">
    <property type="term" value="F:heme binding"/>
    <property type="evidence" value="ECO:0007669"/>
    <property type="project" value="InterPro"/>
</dbReference>
<comment type="cofactor">
    <cofactor evidence="1">
        <name>heme</name>
        <dbReference type="ChEBI" id="CHEBI:30413"/>
    </cofactor>
</comment>
<dbReference type="Gene3D" id="1.10.630.10">
    <property type="entry name" value="Cytochrome P450"/>
    <property type="match status" value="1"/>
</dbReference>
<dbReference type="STRING" id="503106.A0A218Z723"/>
<comment type="similarity">
    <text evidence="2">Belongs to the cytochrome P450 family.</text>
</comment>
<dbReference type="AlphaFoldDB" id="A0A218Z723"/>
<evidence type="ECO:0000256" key="1">
    <source>
        <dbReference type="ARBA" id="ARBA00001971"/>
    </source>
</evidence>
<evidence type="ECO:0000256" key="2">
    <source>
        <dbReference type="ARBA" id="ARBA00010617"/>
    </source>
</evidence>
<dbReference type="InterPro" id="IPR001128">
    <property type="entry name" value="Cyt_P450"/>
</dbReference>
<feature type="region of interest" description="Disordered" evidence="7">
    <location>
        <begin position="467"/>
        <end position="487"/>
    </location>
</feature>
<feature type="region of interest" description="Disordered" evidence="7">
    <location>
        <begin position="684"/>
        <end position="745"/>
    </location>
</feature>
<evidence type="ECO:0000256" key="4">
    <source>
        <dbReference type="ARBA" id="ARBA00023002"/>
    </source>
</evidence>
<protein>
    <recommendedName>
        <fullName evidence="10">Cytochrome P450 alkane hydroxylase</fullName>
    </recommendedName>
</protein>
<name>A0A218Z723_9HELO</name>
<dbReference type="InterPro" id="IPR017972">
    <property type="entry name" value="Cyt_P450_CS"/>
</dbReference>
<evidence type="ECO:0000313" key="8">
    <source>
        <dbReference type="EMBL" id="OWP03798.1"/>
    </source>
</evidence>
<dbReference type="CDD" id="cd11063">
    <property type="entry name" value="CYP52"/>
    <property type="match status" value="1"/>
</dbReference>